<dbReference type="PANTHER" id="PTHR43829">
    <property type="entry name" value="AQUAPORIN OR AQUAGLYCEROPORIN RELATED"/>
    <property type="match status" value="1"/>
</dbReference>
<proteinExistence type="inferred from homology"/>
<keyword evidence="10" id="KW-0325">Glycoprotein</keyword>
<evidence type="ECO:0000256" key="13">
    <source>
        <dbReference type="ARBA" id="ARBA00049405"/>
    </source>
</evidence>
<comment type="subunit">
    <text evidence="15">Homotetramer; each monomer provides an independent glycerol/water pore. Could also exist in other oligomeric states.</text>
</comment>
<keyword evidence="4 16" id="KW-0813">Transport</keyword>
<dbReference type="GO" id="GO:0015254">
    <property type="term" value="F:glycerol channel activity"/>
    <property type="evidence" value="ECO:0007669"/>
    <property type="project" value="TreeGrafter"/>
</dbReference>
<evidence type="ECO:0000256" key="5">
    <source>
        <dbReference type="ARBA" id="ARBA00022475"/>
    </source>
</evidence>
<keyword evidence="8 17" id="KW-1133">Transmembrane helix</keyword>
<dbReference type="AlphaFoldDB" id="A0AAD9N2C0"/>
<keyword evidence="9 17" id="KW-0472">Membrane</keyword>
<dbReference type="GO" id="GO:0016323">
    <property type="term" value="C:basolateral plasma membrane"/>
    <property type="evidence" value="ECO:0007669"/>
    <property type="project" value="TreeGrafter"/>
</dbReference>
<dbReference type="GO" id="GO:0015250">
    <property type="term" value="F:water channel activity"/>
    <property type="evidence" value="ECO:0007669"/>
    <property type="project" value="TreeGrafter"/>
</dbReference>
<evidence type="ECO:0000256" key="15">
    <source>
        <dbReference type="ARBA" id="ARBA00049716"/>
    </source>
</evidence>
<dbReference type="Pfam" id="PF00230">
    <property type="entry name" value="MIP"/>
    <property type="match status" value="1"/>
</dbReference>
<keyword evidence="7" id="KW-0677">Repeat</keyword>
<evidence type="ECO:0000256" key="7">
    <source>
        <dbReference type="ARBA" id="ARBA00022737"/>
    </source>
</evidence>
<dbReference type="InterPro" id="IPR022357">
    <property type="entry name" value="MIP_CS"/>
</dbReference>
<keyword evidence="19" id="KW-1185">Reference proteome</keyword>
<evidence type="ECO:0000313" key="18">
    <source>
        <dbReference type="EMBL" id="KAK2152888.1"/>
    </source>
</evidence>
<evidence type="ECO:0000256" key="17">
    <source>
        <dbReference type="SAM" id="Phobius"/>
    </source>
</evidence>
<dbReference type="EMBL" id="JAODUP010000315">
    <property type="protein sequence ID" value="KAK2152888.1"/>
    <property type="molecule type" value="Genomic_DNA"/>
</dbReference>
<evidence type="ECO:0000313" key="19">
    <source>
        <dbReference type="Proteomes" id="UP001208570"/>
    </source>
</evidence>
<dbReference type="FunFam" id="1.20.1080.10:FF:000005">
    <property type="entry name" value="Aquaporin 3"/>
    <property type="match status" value="1"/>
</dbReference>
<keyword evidence="5" id="KW-1003">Cell membrane</keyword>
<comment type="subcellular location">
    <subcellularLocation>
        <location evidence="1">Cell membrane</location>
        <topology evidence="1">Multi-pass membrane protein</topology>
    </subcellularLocation>
</comment>
<evidence type="ECO:0000256" key="2">
    <source>
        <dbReference type="ARBA" id="ARBA00006175"/>
    </source>
</evidence>
<feature type="transmembrane region" description="Helical" evidence="17">
    <location>
        <begin position="156"/>
        <end position="177"/>
    </location>
</feature>
<feature type="transmembrane region" description="Helical" evidence="17">
    <location>
        <begin position="20"/>
        <end position="43"/>
    </location>
</feature>
<evidence type="ECO:0000256" key="11">
    <source>
        <dbReference type="ARBA" id="ARBA00033020"/>
    </source>
</evidence>
<dbReference type="InterPro" id="IPR023275">
    <property type="entry name" value="Aquaporin_3"/>
</dbReference>
<evidence type="ECO:0000256" key="4">
    <source>
        <dbReference type="ARBA" id="ARBA00022448"/>
    </source>
</evidence>
<evidence type="ECO:0000256" key="1">
    <source>
        <dbReference type="ARBA" id="ARBA00004651"/>
    </source>
</evidence>
<keyword evidence="6 16" id="KW-0812">Transmembrane</keyword>
<dbReference type="Gene3D" id="1.20.1080.10">
    <property type="entry name" value="Glycerol uptake facilitator protein"/>
    <property type="match status" value="1"/>
</dbReference>
<name>A0AAD9N2C0_9ANNE</name>
<evidence type="ECO:0000256" key="6">
    <source>
        <dbReference type="ARBA" id="ARBA00022692"/>
    </source>
</evidence>
<feature type="transmembrane region" description="Helical" evidence="17">
    <location>
        <begin position="189"/>
        <end position="213"/>
    </location>
</feature>
<comment type="catalytic activity">
    <reaction evidence="13">
        <text>glycerol(in) = glycerol(out)</text>
        <dbReference type="Rhea" id="RHEA:29675"/>
        <dbReference type="ChEBI" id="CHEBI:17754"/>
    </reaction>
</comment>
<evidence type="ECO:0000256" key="14">
    <source>
        <dbReference type="ARBA" id="ARBA00049592"/>
    </source>
</evidence>
<evidence type="ECO:0000256" key="10">
    <source>
        <dbReference type="ARBA" id="ARBA00023180"/>
    </source>
</evidence>
<dbReference type="InterPro" id="IPR000425">
    <property type="entry name" value="MIP"/>
</dbReference>
<dbReference type="Proteomes" id="UP001208570">
    <property type="component" value="Unassembled WGS sequence"/>
</dbReference>
<comment type="caution">
    <text evidence="18">The sequence shown here is derived from an EMBL/GenBank/DDBJ whole genome shotgun (WGS) entry which is preliminary data.</text>
</comment>
<reference evidence="18" key="1">
    <citation type="journal article" date="2023" name="Mol. Biol. Evol.">
        <title>Third-Generation Sequencing Reveals the Adaptive Role of the Epigenome in Three Deep-Sea Polychaetes.</title>
        <authorList>
            <person name="Perez M."/>
            <person name="Aroh O."/>
            <person name="Sun Y."/>
            <person name="Lan Y."/>
            <person name="Juniper S.K."/>
            <person name="Young C.R."/>
            <person name="Angers B."/>
            <person name="Qian P.Y."/>
        </authorList>
    </citation>
    <scope>NUCLEOTIDE SEQUENCE</scope>
    <source>
        <strain evidence="18">P08H-3</strain>
    </source>
</reference>
<sequence>MGERSCYDKIRDAFTTDNLLLKILLAEFLGTFVLITLGNSAVAQNVLSGGSKGEFISVNIAWGLAVSMGVWVSGSVSGGHINPAVTLTLCIIGRCPWIQMPIYWIGQYLGAMAGSAVVFGIYYQAIEQFDNGTRYIEGENGTAGIWSTYPADYLDAAGGLGDQITSTAMLMMLILAITDENNAKPPKGMVPFCVGLVVTVIGLTMGHNCGYAINPARDLSPRAFTAMAGWGVEVFSYRDYNWFWVPIVGPHVGAVIGAWIYLIFVGNHIRKEDQDDAESTIGIIDEKRLPPPDYDVNVTEGNGPVPRSVTPVRQYPKHRSCYGPIVYVIYSDRALLEYCAANPGYGFKSGSCPLR</sequence>
<comment type="function">
    <text evidence="14">Aquaglyceroporins form homotetrameric transmembrane channels, with each monomer independently mediating glycerol and water transport across the plasma membrane along their osmotic gradient. Could also be permeable to urea. Also participates in cell permeability to H2O2 and H2O2-mediated signaling. In skin, transports glycerol to the epidermis and stratum corneum, where it maintains hydration, elasticity, and supports lipid biosynthesis for barrier repair. In kidney, contributes to the reabsorption of water, helping the body maintain proper fluid balance.</text>
</comment>
<feature type="transmembrane region" description="Helical" evidence="17">
    <location>
        <begin position="55"/>
        <end position="74"/>
    </location>
</feature>
<dbReference type="PRINTS" id="PR02015">
    <property type="entry name" value="AQUAPORIN3"/>
</dbReference>
<feature type="transmembrane region" description="Helical" evidence="17">
    <location>
        <begin position="104"/>
        <end position="125"/>
    </location>
</feature>
<accession>A0AAD9N2C0</accession>
<dbReference type="SUPFAM" id="SSF81338">
    <property type="entry name" value="Aquaporin-like"/>
    <property type="match status" value="1"/>
</dbReference>
<evidence type="ECO:0000256" key="8">
    <source>
        <dbReference type="ARBA" id="ARBA00022989"/>
    </source>
</evidence>
<protein>
    <recommendedName>
        <fullName evidence="3">Aquaporin-3</fullName>
    </recommendedName>
    <alternativeName>
        <fullName evidence="11">Aquaglyceroporin-3</fullName>
    </alternativeName>
</protein>
<dbReference type="InterPro" id="IPR050363">
    <property type="entry name" value="MIP/Aquaporin"/>
</dbReference>
<comment type="similarity">
    <text evidence="2 16">Belongs to the MIP/aquaporin (TC 1.A.8) family.</text>
</comment>
<dbReference type="PROSITE" id="PS00221">
    <property type="entry name" value="MIP"/>
    <property type="match status" value="1"/>
</dbReference>
<organism evidence="18 19">
    <name type="scientific">Paralvinella palmiformis</name>
    <dbReference type="NCBI Taxonomy" id="53620"/>
    <lineage>
        <taxon>Eukaryota</taxon>
        <taxon>Metazoa</taxon>
        <taxon>Spiralia</taxon>
        <taxon>Lophotrochozoa</taxon>
        <taxon>Annelida</taxon>
        <taxon>Polychaeta</taxon>
        <taxon>Sedentaria</taxon>
        <taxon>Canalipalpata</taxon>
        <taxon>Terebellida</taxon>
        <taxon>Terebelliformia</taxon>
        <taxon>Alvinellidae</taxon>
        <taxon>Paralvinella</taxon>
    </lineage>
</organism>
<dbReference type="PRINTS" id="PR00783">
    <property type="entry name" value="MINTRINSICP"/>
</dbReference>
<evidence type="ECO:0000256" key="3">
    <source>
        <dbReference type="ARBA" id="ARBA00020971"/>
    </source>
</evidence>
<dbReference type="PANTHER" id="PTHR43829:SF9">
    <property type="entry name" value="AQUAPORIN-9"/>
    <property type="match status" value="1"/>
</dbReference>
<feature type="transmembrane region" description="Helical" evidence="17">
    <location>
        <begin position="242"/>
        <end position="264"/>
    </location>
</feature>
<dbReference type="NCBIfam" id="TIGR00861">
    <property type="entry name" value="MIP"/>
    <property type="match status" value="1"/>
</dbReference>
<evidence type="ECO:0000256" key="9">
    <source>
        <dbReference type="ARBA" id="ARBA00023136"/>
    </source>
</evidence>
<dbReference type="InterPro" id="IPR023271">
    <property type="entry name" value="Aquaporin-like"/>
</dbReference>
<evidence type="ECO:0000256" key="16">
    <source>
        <dbReference type="RuleBase" id="RU000477"/>
    </source>
</evidence>
<dbReference type="CDD" id="cd00333">
    <property type="entry name" value="MIP"/>
    <property type="match status" value="1"/>
</dbReference>
<evidence type="ECO:0000256" key="12">
    <source>
        <dbReference type="ARBA" id="ARBA00034651"/>
    </source>
</evidence>
<comment type="catalytic activity">
    <reaction evidence="12">
        <text>H2O(in) = H2O(out)</text>
        <dbReference type="Rhea" id="RHEA:29667"/>
        <dbReference type="ChEBI" id="CHEBI:15377"/>
    </reaction>
</comment>
<gene>
    <name evidence="18" type="ORF">LSH36_315g01018</name>
</gene>